<proteinExistence type="inferred from homology"/>
<comment type="cofactor">
    <cofactor evidence="3">
        <name>Zn(2+)</name>
        <dbReference type="ChEBI" id="CHEBI:29105"/>
    </cofactor>
    <text evidence="3">Binds 1 zinc ion per subunit.</text>
</comment>
<dbReference type="GO" id="GO:0005507">
    <property type="term" value="F:copper ion binding"/>
    <property type="evidence" value="ECO:0007669"/>
    <property type="project" value="InterPro"/>
</dbReference>
<evidence type="ECO:0000313" key="8">
    <source>
        <dbReference type="Proteomes" id="UP000535491"/>
    </source>
</evidence>
<dbReference type="AlphaFoldDB" id="A0A7W1WTD2"/>
<dbReference type="CDD" id="cd00305">
    <property type="entry name" value="Cu-Zn_Superoxide_Dismutase"/>
    <property type="match status" value="1"/>
</dbReference>
<evidence type="ECO:0000259" key="6">
    <source>
        <dbReference type="Pfam" id="PF00080"/>
    </source>
</evidence>
<keyword evidence="8" id="KW-1185">Reference proteome</keyword>
<evidence type="ECO:0000256" key="2">
    <source>
        <dbReference type="ARBA" id="ARBA00024900"/>
    </source>
</evidence>
<dbReference type="RefSeq" id="WP_181752955.1">
    <property type="nucleotide sequence ID" value="NZ_JACEIQ010000015.1"/>
</dbReference>
<feature type="signal peptide" evidence="5">
    <location>
        <begin position="1"/>
        <end position="21"/>
    </location>
</feature>
<comment type="function">
    <text evidence="2">Destroys radicals which are normally produced within the cells and which are toxic to biological systems. May play a role in favoring mycobacterial survival in phagocytes.</text>
</comment>
<sequence length="182" mass="19482">MKKSLSIWLTAVLTLFCAACNEDKPVTKESTTKTEMIHVDLMNAKSEKIGMAMLSEVENGVKLNVEVSNLTPGKHGFHIHENGNCTAPDFKSAGGHFNPDMKKHGSESSHGPHAGDLPNLEVSKEGKGKAEFIVKNVSLDPGQKNSLRKDGGTALVIHESADDYRTDPSGNSGSRIACGVIK</sequence>
<dbReference type="InterPro" id="IPR024134">
    <property type="entry name" value="SOD_Cu/Zn_/chaperone"/>
</dbReference>
<feature type="chain" id="PRO_5039585562" description="Superoxide dismutase [Cu-Zn]" evidence="5">
    <location>
        <begin position="22"/>
        <end position="182"/>
    </location>
</feature>
<comment type="cofactor">
    <cofactor evidence="3">
        <name>Cu cation</name>
        <dbReference type="ChEBI" id="CHEBI:23378"/>
    </cofactor>
    <text evidence="3">Binds 1 copper ion per subunit.</text>
</comment>
<dbReference type="PROSITE" id="PS00332">
    <property type="entry name" value="SOD_CU_ZN_2"/>
    <property type="match status" value="1"/>
</dbReference>
<dbReference type="EMBL" id="JACEIQ010000015">
    <property type="protein sequence ID" value="MBA4495476.1"/>
    <property type="molecule type" value="Genomic_DNA"/>
</dbReference>
<dbReference type="SUPFAM" id="SSF49329">
    <property type="entry name" value="Cu,Zn superoxide dismutase-like"/>
    <property type="match status" value="1"/>
</dbReference>
<dbReference type="Proteomes" id="UP000535491">
    <property type="component" value="Unassembled WGS sequence"/>
</dbReference>
<dbReference type="InterPro" id="IPR036423">
    <property type="entry name" value="SOD-like_Cu/Zn_dom_sf"/>
</dbReference>
<feature type="region of interest" description="Disordered" evidence="4">
    <location>
        <begin position="92"/>
        <end position="121"/>
    </location>
</feature>
<name>A0A7W1WTD2_9BACL</name>
<feature type="domain" description="Superoxide dismutase copper/zinc binding" evidence="6">
    <location>
        <begin position="51"/>
        <end position="181"/>
    </location>
</feature>
<accession>A0A7W1WTD2</accession>
<keyword evidence="3" id="KW-0862">Zinc</keyword>
<organism evidence="7 8">
    <name type="scientific">Paenactinomyces guangxiensis</name>
    <dbReference type="NCBI Taxonomy" id="1490290"/>
    <lineage>
        <taxon>Bacteria</taxon>
        <taxon>Bacillati</taxon>
        <taxon>Bacillota</taxon>
        <taxon>Bacilli</taxon>
        <taxon>Bacillales</taxon>
        <taxon>Thermoactinomycetaceae</taxon>
        <taxon>Paenactinomyces</taxon>
    </lineage>
</organism>
<keyword evidence="5" id="KW-0732">Signal</keyword>
<dbReference type="EC" id="1.15.1.1" evidence="3"/>
<evidence type="ECO:0000256" key="4">
    <source>
        <dbReference type="SAM" id="MobiDB-lite"/>
    </source>
</evidence>
<reference evidence="7 8" key="1">
    <citation type="submission" date="2020-07" db="EMBL/GenBank/DDBJ databases">
        <authorList>
            <person name="Feng H."/>
        </authorList>
    </citation>
    <scope>NUCLEOTIDE SEQUENCE [LARGE SCALE GENOMIC DNA]</scope>
    <source>
        <strain evidence="8">s-10</strain>
    </source>
</reference>
<keyword evidence="3" id="KW-0560">Oxidoreductase</keyword>
<dbReference type="Pfam" id="PF00080">
    <property type="entry name" value="Sod_Cu"/>
    <property type="match status" value="1"/>
</dbReference>
<gene>
    <name evidence="7" type="ORF">H1191_14310</name>
</gene>
<comment type="catalytic activity">
    <reaction evidence="3">
        <text>2 superoxide + 2 H(+) = H2O2 + O2</text>
        <dbReference type="Rhea" id="RHEA:20696"/>
        <dbReference type="ChEBI" id="CHEBI:15378"/>
        <dbReference type="ChEBI" id="CHEBI:15379"/>
        <dbReference type="ChEBI" id="CHEBI:16240"/>
        <dbReference type="ChEBI" id="CHEBI:18421"/>
        <dbReference type="EC" id="1.15.1.1"/>
    </reaction>
</comment>
<comment type="similarity">
    <text evidence="1 3">Belongs to the Cu-Zn superoxide dismutase family.</text>
</comment>
<dbReference type="GO" id="GO:0004784">
    <property type="term" value="F:superoxide dismutase activity"/>
    <property type="evidence" value="ECO:0007669"/>
    <property type="project" value="UniProtKB-EC"/>
</dbReference>
<keyword evidence="3" id="KW-0186">Copper</keyword>
<protein>
    <recommendedName>
        <fullName evidence="3">Superoxide dismutase [Cu-Zn]</fullName>
        <ecNumber evidence="3">1.15.1.1</ecNumber>
    </recommendedName>
</protein>
<dbReference type="PANTHER" id="PTHR10003">
    <property type="entry name" value="SUPEROXIDE DISMUTASE CU-ZN -RELATED"/>
    <property type="match status" value="1"/>
</dbReference>
<dbReference type="InterPro" id="IPR018152">
    <property type="entry name" value="SOD_Cu/Zn_BS"/>
</dbReference>
<evidence type="ECO:0000256" key="5">
    <source>
        <dbReference type="SAM" id="SignalP"/>
    </source>
</evidence>
<comment type="caution">
    <text evidence="7">The sequence shown here is derived from an EMBL/GenBank/DDBJ whole genome shotgun (WGS) entry which is preliminary data.</text>
</comment>
<evidence type="ECO:0000256" key="1">
    <source>
        <dbReference type="ARBA" id="ARBA00010457"/>
    </source>
</evidence>
<dbReference type="InterPro" id="IPR001424">
    <property type="entry name" value="SOD_Cu_Zn_dom"/>
</dbReference>
<dbReference type="Gene3D" id="2.60.40.200">
    <property type="entry name" value="Superoxide dismutase, copper/zinc binding domain"/>
    <property type="match status" value="1"/>
</dbReference>
<feature type="region of interest" description="Disordered" evidence="4">
    <location>
        <begin position="163"/>
        <end position="182"/>
    </location>
</feature>
<evidence type="ECO:0000313" key="7">
    <source>
        <dbReference type="EMBL" id="MBA4495476.1"/>
    </source>
</evidence>
<dbReference type="PRINTS" id="PR00068">
    <property type="entry name" value="CUZNDISMTASE"/>
</dbReference>
<keyword evidence="3" id="KW-0479">Metal-binding</keyword>
<evidence type="ECO:0000256" key="3">
    <source>
        <dbReference type="RuleBase" id="RU000393"/>
    </source>
</evidence>